<dbReference type="EMBL" id="JAATJN010000001">
    <property type="protein sequence ID" value="NJC56025.1"/>
    <property type="molecule type" value="Genomic_DNA"/>
</dbReference>
<dbReference type="RefSeq" id="WP_167949966.1">
    <property type="nucleotide sequence ID" value="NZ_BAAAPQ010000026.1"/>
</dbReference>
<gene>
    <name evidence="1" type="ORF">BKA07_001060</name>
</gene>
<reference evidence="1 2" key="1">
    <citation type="submission" date="2020-03" db="EMBL/GenBank/DDBJ databases">
        <title>Sequencing the genomes of 1000 actinobacteria strains.</title>
        <authorList>
            <person name="Klenk H.-P."/>
        </authorList>
    </citation>
    <scope>NUCLEOTIDE SEQUENCE [LARGE SCALE GENOMIC DNA]</scope>
    <source>
        <strain evidence="1 2">DSM 18964</strain>
    </source>
</reference>
<accession>A0A846RX57</accession>
<sequence length="63" mass="6768">MAIIASADSTSPSTTARRIMRCSAQMCPRRRAPTWTAAGVGISCRLTPEESVEAIEQTQLADD</sequence>
<proteinExistence type="predicted"/>
<dbReference type="AlphaFoldDB" id="A0A846RX57"/>
<keyword evidence="2" id="KW-1185">Reference proteome</keyword>
<comment type="caution">
    <text evidence="1">The sequence shown here is derived from an EMBL/GenBank/DDBJ whole genome shotgun (WGS) entry which is preliminary data.</text>
</comment>
<protein>
    <submittedName>
        <fullName evidence="1">Uncharacterized protein</fullName>
    </submittedName>
</protein>
<organism evidence="1 2">
    <name type="scientific">Brevibacterium marinum</name>
    <dbReference type="NCBI Taxonomy" id="418643"/>
    <lineage>
        <taxon>Bacteria</taxon>
        <taxon>Bacillati</taxon>
        <taxon>Actinomycetota</taxon>
        <taxon>Actinomycetes</taxon>
        <taxon>Micrococcales</taxon>
        <taxon>Brevibacteriaceae</taxon>
        <taxon>Brevibacterium</taxon>
    </lineage>
</organism>
<name>A0A846RX57_9MICO</name>
<dbReference type="Proteomes" id="UP000576792">
    <property type="component" value="Unassembled WGS sequence"/>
</dbReference>
<evidence type="ECO:0000313" key="2">
    <source>
        <dbReference type="Proteomes" id="UP000576792"/>
    </source>
</evidence>
<evidence type="ECO:0000313" key="1">
    <source>
        <dbReference type="EMBL" id="NJC56025.1"/>
    </source>
</evidence>